<evidence type="ECO:0000313" key="1">
    <source>
        <dbReference type="EMBL" id="KAF0744222.1"/>
    </source>
</evidence>
<organism evidence="1 2">
    <name type="scientific">Aphanomyces astaci</name>
    <name type="common">Crayfish plague agent</name>
    <dbReference type="NCBI Taxonomy" id="112090"/>
    <lineage>
        <taxon>Eukaryota</taxon>
        <taxon>Sar</taxon>
        <taxon>Stramenopiles</taxon>
        <taxon>Oomycota</taxon>
        <taxon>Saprolegniomycetes</taxon>
        <taxon>Saprolegniales</taxon>
        <taxon>Verrucalvaceae</taxon>
        <taxon>Aphanomyces</taxon>
    </lineage>
</organism>
<dbReference type="Proteomes" id="UP000469452">
    <property type="component" value="Unassembled WGS sequence"/>
</dbReference>
<comment type="caution">
    <text evidence="1">The sequence shown here is derived from an EMBL/GenBank/DDBJ whole genome shotgun (WGS) entry which is preliminary data.</text>
</comment>
<protein>
    <submittedName>
        <fullName evidence="1">Uncharacterized protein</fullName>
    </submittedName>
</protein>
<dbReference type="AlphaFoldDB" id="A0A6A5A7M0"/>
<reference evidence="1 2" key="1">
    <citation type="submission" date="2019-06" db="EMBL/GenBank/DDBJ databases">
        <title>Genomics analysis of Aphanomyces spp. identifies a new class of oomycete effector associated with host adaptation.</title>
        <authorList>
            <person name="Gaulin E."/>
        </authorList>
    </citation>
    <scope>NUCLEOTIDE SEQUENCE [LARGE SCALE GENOMIC DNA]</scope>
    <source>
        <strain evidence="1 2">E</strain>
    </source>
</reference>
<proteinExistence type="predicted"/>
<accession>A0A6A5A7M0</accession>
<dbReference type="EMBL" id="VJMI01014315">
    <property type="protein sequence ID" value="KAF0744222.1"/>
    <property type="molecule type" value="Genomic_DNA"/>
</dbReference>
<name>A0A6A5A7M0_APHAT</name>
<gene>
    <name evidence="1" type="ORF">AaE_008484</name>
</gene>
<evidence type="ECO:0000313" key="2">
    <source>
        <dbReference type="Proteomes" id="UP000469452"/>
    </source>
</evidence>
<sequence>MGGQVNRFCAGFKSGVWNVIDSLQVELDGKTILTESDYKLYWNNIRCQTDWANSDLYKHAAESFVAPDDWSSMAFSNAATTGGDGFINNYTNEQGAAGASLESLQLAKNNGFVRRVYCNPQPTSKIDGGGYNPFNWVTQRSGVSTNIAMQNGKGAFAATSTAAGPNSDAAVWYHMLKIRLIDLHPLFKELDLIANPSLKLRIRCNAGFCDIGGTGVGVGTSTMSLTSTTMTSGNTVPVMIASAAPLNAMSGVLPGSGTINLRLAFGPLQNAVTPLSTAAQFFPFTASRLMIPFYDFHPAKTQQIIAKPVKQTVFLDCYAQYFTQRAGIGTSTTQLNAPFNLQLSAFQKNIKYVVLIPFSETSSAQSGGSGTHWATAHGTEQFRSPFDTAPWSCQPGSSIRNFQVQIGNDNVFSKTIDYDFEGFMDEFKKLGSINGSLTHEISNGLINHQLYSMIHRYQVADCSRITNPDVPQSVVISGVNGACQGSNLLVLVIYERKIAFDRVTGEVQLD</sequence>